<evidence type="ECO:0000313" key="3">
    <source>
        <dbReference type="EMBL" id="SHG82446.1"/>
    </source>
</evidence>
<evidence type="ECO:0000256" key="1">
    <source>
        <dbReference type="SAM" id="SignalP"/>
    </source>
</evidence>
<protein>
    <recommendedName>
        <fullName evidence="6">Outer membrane protein beta-barrel domain-containing protein</fullName>
    </recommendedName>
</protein>
<sequence>MQKIILFTLIILVAMVTKLNAQESDSINKTSEWYYRGSMPTSYEMGPDKNTEFSDQTVLKIKSIESKINGFGTIMKTINSDLYRGKTVKMTAYVKSEKVKSWAGLWMRVDYYTAAALAFDNMQNRGIKGTTDWVKYEVVLFVPAEATSISYGVLLDGIGQIWFKDVKLEVVDDAVPETGSLKGRKNKVVSFEKRAKAIADQIKTIKDDQKNALKAEIEVLDKEVAKGIISKEKAEELKLKKAQERAANIDVKVAIEEGKLSQLIQDKVDGKFEEEVIVRGRTKVILGINNDSIGKYSRELNVTGLKFYNGQEDKQNRQSRRTTTQLVFAAGLNNVVTNGSADKSDFKYWGSHFYEWGLTYNSRILKNNNLLHAKYGFSVVYNNLRPTANSSFVVNDNQTNLEVNPIPQEDSRFKNVNLVFPLHLELDFTKPKVKDGKTYFKTHESFRLGLGGFVGANLKSKQYIDYDINGYKTKEITKGNFNADNFIYGLSGYLGYGATSLYLKYDLNPLFKNNAVKQNNVSLGLRFDFN</sequence>
<reference evidence="4" key="1">
    <citation type="submission" date="2016-11" db="EMBL/GenBank/DDBJ databases">
        <authorList>
            <person name="Varghese N."/>
            <person name="Submissions S."/>
        </authorList>
    </citation>
    <scope>NUCLEOTIDE SEQUENCE [LARGE SCALE GENOMIC DNA]</scope>
    <source>
        <strain evidence="4">DSM 19729</strain>
    </source>
</reference>
<dbReference type="Proteomes" id="UP000237771">
    <property type="component" value="Unassembled WGS sequence"/>
</dbReference>
<dbReference type="AlphaFoldDB" id="A0A1M5MYN0"/>
<proteinExistence type="predicted"/>
<dbReference type="Gene3D" id="2.60.120.260">
    <property type="entry name" value="Galactose-binding domain-like"/>
    <property type="match status" value="1"/>
</dbReference>
<evidence type="ECO:0008006" key="6">
    <source>
        <dbReference type="Google" id="ProtNLM"/>
    </source>
</evidence>
<evidence type="ECO:0000313" key="4">
    <source>
        <dbReference type="Proteomes" id="UP000184384"/>
    </source>
</evidence>
<accession>A0A1M5MYN0</accession>
<feature type="chain" id="PRO_5012928882" description="Outer membrane protein beta-barrel domain-containing protein" evidence="1">
    <location>
        <begin position="22"/>
        <end position="530"/>
    </location>
</feature>
<keyword evidence="5" id="KW-1185">Reference proteome</keyword>
<evidence type="ECO:0000313" key="5">
    <source>
        <dbReference type="Proteomes" id="UP000237771"/>
    </source>
</evidence>
<reference evidence="2 5" key="3">
    <citation type="submission" date="2018-03" db="EMBL/GenBank/DDBJ databases">
        <title>Genomic Encyclopedia of Archaeal and Bacterial Type Strains, Phase II (KMG-II): from individual species to whole genera.</title>
        <authorList>
            <person name="Goeker M."/>
        </authorList>
    </citation>
    <scope>NUCLEOTIDE SEQUENCE [LARGE SCALE GENOMIC DNA]</scope>
    <source>
        <strain evidence="2 5">DSM 17797</strain>
    </source>
</reference>
<name>A0A1M5MYN0_9FLAO</name>
<dbReference type="RefSeq" id="WP_211297012.1">
    <property type="nucleotide sequence ID" value="NZ_FQWO01000004.1"/>
</dbReference>
<keyword evidence="1" id="KW-0732">Signal</keyword>
<dbReference type="EMBL" id="PVUB01000003">
    <property type="protein sequence ID" value="PRZ25131.1"/>
    <property type="molecule type" value="Genomic_DNA"/>
</dbReference>
<dbReference type="EMBL" id="FQWO01000004">
    <property type="protein sequence ID" value="SHG82446.1"/>
    <property type="molecule type" value="Genomic_DNA"/>
</dbReference>
<feature type="signal peptide" evidence="1">
    <location>
        <begin position="1"/>
        <end position="21"/>
    </location>
</feature>
<gene>
    <name evidence="2" type="ORF">BC624_103214</name>
    <name evidence="3" type="ORF">SAMN05443373_104214</name>
</gene>
<dbReference type="Proteomes" id="UP000184384">
    <property type="component" value="Unassembled WGS sequence"/>
</dbReference>
<organism evidence="3 4">
    <name type="scientific">Flavobacterium granuli</name>
    <dbReference type="NCBI Taxonomy" id="280093"/>
    <lineage>
        <taxon>Bacteria</taxon>
        <taxon>Pseudomonadati</taxon>
        <taxon>Bacteroidota</taxon>
        <taxon>Flavobacteriia</taxon>
        <taxon>Flavobacteriales</taxon>
        <taxon>Flavobacteriaceae</taxon>
        <taxon>Flavobacterium</taxon>
    </lineage>
</organism>
<dbReference type="STRING" id="280093.SAMN05443373_104214"/>
<evidence type="ECO:0000313" key="2">
    <source>
        <dbReference type="EMBL" id="PRZ25131.1"/>
    </source>
</evidence>
<reference evidence="3" key="2">
    <citation type="submission" date="2016-11" db="EMBL/GenBank/DDBJ databases">
        <authorList>
            <person name="Jaros S."/>
            <person name="Januszkiewicz K."/>
            <person name="Wedrychowicz H."/>
        </authorList>
    </citation>
    <scope>NUCLEOTIDE SEQUENCE [LARGE SCALE GENOMIC DNA]</scope>
    <source>
        <strain evidence="3">DSM 19729</strain>
    </source>
</reference>